<dbReference type="STRING" id="1032480.MLP_11510"/>
<dbReference type="GO" id="GO:0004519">
    <property type="term" value="F:endonuclease activity"/>
    <property type="evidence" value="ECO:0007669"/>
    <property type="project" value="UniProtKB-KW"/>
</dbReference>
<dbReference type="RefSeq" id="WP_013862048.1">
    <property type="nucleotide sequence ID" value="NC_015635.1"/>
</dbReference>
<evidence type="ECO:0000313" key="8">
    <source>
        <dbReference type="EMBL" id="BAK34165.1"/>
    </source>
</evidence>
<evidence type="ECO:0000256" key="1">
    <source>
        <dbReference type="ARBA" id="ARBA00022722"/>
    </source>
</evidence>
<gene>
    <name evidence="8" type="primary">vsr</name>
    <name evidence="8" type="ordered locus">MLP_11510</name>
</gene>
<reference evidence="8 9" key="1">
    <citation type="submission" date="2011-05" db="EMBL/GenBank/DDBJ databases">
        <title>Whole genome sequence of Microlunatus phosphovorus NM-1.</title>
        <authorList>
            <person name="Hosoyama A."/>
            <person name="Sasaki K."/>
            <person name="Harada T."/>
            <person name="Igarashi R."/>
            <person name="Kawakoshi A."/>
            <person name="Sasagawa M."/>
            <person name="Fukada J."/>
            <person name="Nakamura S."/>
            <person name="Katano Y."/>
            <person name="Hanada S."/>
            <person name="Kamagata Y."/>
            <person name="Nakamura N."/>
            <person name="Yamazaki S."/>
            <person name="Fujita N."/>
        </authorList>
    </citation>
    <scope>NUCLEOTIDE SEQUENCE [LARGE SCALE GENOMIC DNA]</scope>
    <source>
        <strain evidence="9">ATCC 700054 / DSM 10555 / JCM 9379 / NBRC 101784 / NCIMB 13414 / VKM Ac-1990 / NM-1</strain>
    </source>
</reference>
<protein>
    <submittedName>
        <fullName evidence="8">Very short patch repair protein</fullName>
    </submittedName>
</protein>
<dbReference type="InterPro" id="IPR011335">
    <property type="entry name" value="Restrct_endonuc-II-like"/>
</dbReference>
<feature type="compositionally biased region" description="Polar residues" evidence="7">
    <location>
        <begin position="1"/>
        <end position="17"/>
    </location>
</feature>
<evidence type="ECO:0000256" key="5">
    <source>
        <dbReference type="ARBA" id="ARBA00023204"/>
    </source>
</evidence>
<keyword evidence="4" id="KW-0378">Hydrolase</keyword>
<dbReference type="HOGENOM" id="CLU_111913_2_1_11"/>
<dbReference type="REBASE" id="36475">
    <property type="entry name" value="V.MphNM1ORF11490P"/>
</dbReference>
<organism evidence="8 9">
    <name type="scientific">Microlunatus phosphovorus (strain ATCC 700054 / DSM 10555 / JCM 9379 / NBRC 101784 / NCIMB 13414 / VKM Ac-1990 / NM-1)</name>
    <dbReference type="NCBI Taxonomy" id="1032480"/>
    <lineage>
        <taxon>Bacteria</taxon>
        <taxon>Bacillati</taxon>
        <taxon>Actinomycetota</taxon>
        <taxon>Actinomycetes</taxon>
        <taxon>Propionibacteriales</taxon>
        <taxon>Propionibacteriaceae</taxon>
        <taxon>Microlunatus</taxon>
    </lineage>
</organism>
<keyword evidence="5" id="KW-0234">DNA repair</keyword>
<dbReference type="NCBIfam" id="TIGR00632">
    <property type="entry name" value="vsr"/>
    <property type="match status" value="1"/>
</dbReference>
<keyword evidence="9" id="KW-1185">Reference proteome</keyword>
<dbReference type="CDD" id="cd00221">
    <property type="entry name" value="Vsr"/>
    <property type="match status" value="1"/>
</dbReference>
<dbReference type="GO" id="GO:0016787">
    <property type="term" value="F:hydrolase activity"/>
    <property type="evidence" value="ECO:0007669"/>
    <property type="project" value="UniProtKB-KW"/>
</dbReference>
<dbReference type="EMBL" id="AP012204">
    <property type="protein sequence ID" value="BAK34165.1"/>
    <property type="molecule type" value="Genomic_DNA"/>
</dbReference>
<keyword evidence="1" id="KW-0540">Nuclease</keyword>
<sequence length="143" mass="16402">MYQSWASSSAARKTMQGNHGRDTKAEIAVRQLVHAQGLRYRVNAQPEADLRRTADLLFTRVRVAVFIDGCYWHGCPEHFTMPTTNSDYWSTKIGRNQARDRETTSRLEDRGWLVLRFWEHETPAAVAEEIGRLVRARRAAVSG</sequence>
<dbReference type="Proteomes" id="UP000007947">
    <property type="component" value="Chromosome"/>
</dbReference>
<dbReference type="Pfam" id="PF03852">
    <property type="entry name" value="Vsr"/>
    <property type="match status" value="1"/>
</dbReference>
<name>F5XNQ1_MICPN</name>
<proteinExistence type="inferred from homology"/>
<evidence type="ECO:0000313" key="9">
    <source>
        <dbReference type="Proteomes" id="UP000007947"/>
    </source>
</evidence>
<evidence type="ECO:0000256" key="6">
    <source>
        <dbReference type="ARBA" id="ARBA00029466"/>
    </source>
</evidence>
<dbReference type="eggNOG" id="COG3727">
    <property type="taxonomic scope" value="Bacteria"/>
</dbReference>
<comment type="similarity">
    <text evidence="6">Belongs to the Vsr family.</text>
</comment>
<keyword evidence="2" id="KW-0255">Endonuclease</keyword>
<keyword evidence="3" id="KW-0227">DNA damage</keyword>
<accession>F5XNQ1</accession>
<dbReference type="SUPFAM" id="SSF52980">
    <property type="entry name" value="Restriction endonuclease-like"/>
    <property type="match status" value="1"/>
</dbReference>
<evidence type="ECO:0000256" key="2">
    <source>
        <dbReference type="ARBA" id="ARBA00022759"/>
    </source>
</evidence>
<dbReference type="GO" id="GO:0006298">
    <property type="term" value="P:mismatch repair"/>
    <property type="evidence" value="ECO:0007669"/>
    <property type="project" value="InterPro"/>
</dbReference>
<evidence type="ECO:0000256" key="4">
    <source>
        <dbReference type="ARBA" id="ARBA00022801"/>
    </source>
</evidence>
<feature type="region of interest" description="Disordered" evidence="7">
    <location>
        <begin position="1"/>
        <end position="21"/>
    </location>
</feature>
<dbReference type="AlphaFoldDB" id="F5XNQ1"/>
<dbReference type="InterPro" id="IPR004603">
    <property type="entry name" value="DNA_mismatch_endonuc_vsr"/>
</dbReference>
<evidence type="ECO:0000256" key="3">
    <source>
        <dbReference type="ARBA" id="ARBA00022763"/>
    </source>
</evidence>
<dbReference type="Gene3D" id="3.40.960.10">
    <property type="entry name" value="VSR Endonuclease"/>
    <property type="match status" value="1"/>
</dbReference>
<dbReference type="KEGG" id="mph:MLP_11510"/>
<evidence type="ECO:0000256" key="7">
    <source>
        <dbReference type="SAM" id="MobiDB-lite"/>
    </source>
</evidence>